<feature type="transmembrane region" description="Helical" evidence="1">
    <location>
        <begin position="32"/>
        <end position="51"/>
    </location>
</feature>
<dbReference type="GeneID" id="72777762"/>
<feature type="transmembrane region" description="Helical" evidence="1">
    <location>
        <begin position="150"/>
        <end position="176"/>
    </location>
</feature>
<dbReference type="InterPro" id="IPR037997">
    <property type="entry name" value="Dgk1-like"/>
</dbReference>
<protein>
    <submittedName>
        <fullName evidence="2">SEC59/DGK1/VTE5 family protein</fullName>
    </submittedName>
</protein>
<evidence type="ECO:0000313" key="3">
    <source>
        <dbReference type="Proteomes" id="UP001056425"/>
    </source>
</evidence>
<dbReference type="PANTHER" id="PTHR31303">
    <property type="entry name" value="CTP-DEPENDENT DIACYLGLYCEROL KINASE 1"/>
    <property type="match status" value="1"/>
</dbReference>
<organism evidence="2 3">
    <name type="scientific">Thermococcus argininiproducens</name>
    <dbReference type="NCBI Taxonomy" id="2866384"/>
    <lineage>
        <taxon>Archaea</taxon>
        <taxon>Methanobacteriati</taxon>
        <taxon>Methanobacteriota</taxon>
        <taxon>Thermococci</taxon>
        <taxon>Thermococcales</taxon>
        <taxon>Thermococcaceae</taxon>
        <taxon>Thermococcus</taxon>
    </lineage>
</organism>
<dbReference type="PANTHER" id="PTHR31303:SF1">
    <property type="entry name" value="CTP-DEPENDENT DIACYLGLYCEROL KINASE 1"/>
    <property type="match status" value="1"/>
</dbReference>
<accession>A0A9E7M7S3</accession>
<gene>
    <name evidence="2" type="ORF">K1720_05410</name>
</gene>
<feature type="transmembrane region" description="Helical" evidence="1">
    <location>
        <begin position="188"/>
        <end position="205"/>
    </location>
</feature>
<name>A0A9E7M7S3_9EURY</name>
<dbReference type="Proteomes" id="UP001056425">
    <property type="component" value="Chromosome"/>
</dbReference>
<dbReference type="RefSeq" id="WP_251947261.1">
    <property type="nucleotide sequence ID" value="NZ_CP080572.1"/>
</dbReference>
<dbReference type="AlphaFoldDB" id="A0A9E7M7S3"/>
<keyword evidence="3" id="KW-1185">Reference proteome</keyword>
<evidence type="ECO:0000313" key="2">
    <source>
        <dbReference type="EMBL" id="USG98996.1"/>
    </source>
</evidence>
<feature type="transmembrane region" description="Helical" evidence="1">
    <location>
        <begin position="111"/>
        <end position="129"/>
    </location>
</feature>
<dbReference type="EMBL" id="CP080572">
    <property type="protein sequence ID" value="USG98996.1"/>
    <property type="molecule type" value="Genomic_DNA"/>
</dbReference>
<sequence length="206" mass="22847">MSIKSELKRKVLHLTGLSVPLLYLLFGQKVTIGFVATALIVFIILEPFRIVEDLRDKVKRKLGLYVREEVIALVEKELEAISREHEKYSIGAHIYFTIGALIIVCLFPKDIAIGAITVATLGDAIAAIIGKPFGRHRFKNGKSVEGSLAYFVTAFLTLFVLIDLPHALVGALAGMLAEFYELPPDDNFSNQIAVAIAIYAFRRILF</sequence>
<dbReference type="GO" id="GO:0004143">
    <property type="term" value="F:ATP-dependent diacylglycerol kinase activity"/>
    <property type="evidence" value="ECO:0007669"/>
    <property type="project" value="InterPro"/>
</dbReference>
<keyword evidence="1" id="KW-0472">Membrane</keyword>
<reference evidence="2 3" key="1">
    <citation type="submission" date="2021-08" db="EMBL/GenBank/DDBJ databases">
        <title>Thermococcus onnuriiensis IOH2.</title>
        <authorList>
            <person name="Park Y.-J."/>
        </authorList>
    </citation>
    <scope>NUCLEOTIDE SEQUENCE [LARGE SCALE GENOMIC DNA]</scope>
    <source>
        <strain evidence="2 3">IOH2</strain>
    </source>
</reference>
<feature type="transmembrane region" description="Helical" evidence="1">
    <location>
        <begin position="88"/>
        <end position="105"/>
    </location>
</feature>
<evidence type="ECO:0000256" key="1">
    <source>
        <dbReference type="SAM" id="Phobius"/>
    </source>
</evidence>
<keyword evidence="1" id="KW-1133">Transmembrane helix</keyword>
<dbReference type="KEGG" id="thei:K1720_05410"/>
<keyword evidence="1" id="KW-0812">Transmembrane</keyword>
<proteinExistence type="predicted"/>